<accession>A0ABN0I2Q0</accession>
<organism evidence="1 2">
    <name type="scientific">Leptospira borgpetersenii str. 200801926</name>
    <dbReference type="NCBI Taxonomy" id="1193009"/>
    <lineage>
        <taxon>Bacteria</taxon>
        <taxon>Pseudomonadati</taxon>
        <taxon>Spirochaetota</taxon>
        <taxon>Spirochaetia</taxon>
        <taxon>Leptospirales</taxon>
        <taxon>Leptospiraceae</taxon>
        <taxon>Leptospira</taxon>
    </lineage>
</organism>
<gene>
    <name evidence="1" type="ORF">LEP1GSC128_2091</name>
</gene>
<dbReference type="EMBL" id="AKWJ02000012">
    <property type="protein sequence ID" value="EKP15415.1"/>
    <property type="molecule type" value="Genomic_DNA"/>
</dbReference>
<dbReference type="Proteomes" id="UP000002837">
    <property type="component" value="Unassembled WGS sequence"/>
</dbReference>
<proteinExistence type="predicted"/>
<protein>
    <submittedName>
        <fullName evidence="1">Uncharacterized protein</fullName>
    </submittedName>
</protein>
<comment type="caution">
    <text evidence="1">The sequence shown here is derived from an EMBL/GenBank/DDBJ whole genome shotgun (WGS) entry which is preliminary data.</text>
</comment>
<name>A0ABN0I2Q0_LEPBO</name>
<evidence type="ECO:0000313" key="1">
    <source>
        <dbReference type="EMBL" id="EKP15415.1"/>
    </source>
</evidence>
<reference evidence="1" key="1">
    <citation type="submission" date="2012-09" db="EMBL/GenBank/DDBJ databases">
        <authorList>
            <person name="Harkins D.M."/>
            <person name="Durkin A.S."/>
            <person name="Brinkac L.M."/>
            <person name="Selengut J.D."/>
            <person name="Sanka R."/>
            <person name="DePew J."/>
            <person name="Purushe J."/>
            <person name="Picardeau M."/>
            <person name="Werts C."/>
            <person name="Goarant C."/>
            <person name="Vinetz J.M."/>
            <person name="Sutton G.G."/>
            <person name="Nelson W.C."/>
            <person name="Fouts D.E."/>
        </authorList>
    </citation>
    <scope>NUCLEOTIDE SEQUENCE [LARGE SCALE GENOMIC DNA]</scope>
    <source>
        <strain evidence="1">200801926</strain>
    </source>
</reference>
<keyword evidence="2" id="KW-1185">Reference proteome</keyword>
<evidence type="ECO:0000313" key="2">
    <source>
        <dbReference type="Proteomes" id="UP000002837"/>
    </source>
</evidence>
<sequence>MWRANSKLEKDIKEEVARGALSVISEISEPAYKNYLSTLSKLYSLATKTKFENLSGSLGNMERNIKIQLPVDYHTLLPSNVSLIRNAKAHNSWSYDAKNEVVIIRNKLKKNEAEYSSSDLKIIAEELIFNVAHLIPVTLSLIFLERYLFDPSLGREIVLSILEELKKDT</sequence>
<dbReference type="RefSeq" id="WP_002757861.1">
    <property type="nucleotide sequence ID" value="NZ_AKWJ02000012.1"/>
</dbReference>